<protein>
    <submittedName>
        <fullName evidence="3">Uncharacterized protein</fullName>
    </submittedName>
</protein>
<evidence type="ECO:0000313" key="4">
    <source>
        <dbReference type="Proteomes" id="UP000027222"/>
    </source>
</evidence>
<feature type="region of interest" description="Disordered" evidence="2">
    <location>
        <begin position="1"/>
        <end position="30"/>
    </location>
</feature>
<evidence type="ECO:0000256" key="2">
    <source>
        <dbReference type="SAM" id="MobiDB-lite"/>
    </source>
</evidence>
<gene>
    <name evidence="3" type="ORF">GALMADRAFT_712251</name>
</gene>
<feature type="region of interest" description="Disordered" evidence="2">
    <location>
        <begin position="496"/>
        <end position="544"/>
    </location>
</feature>
<feature type="region of interest" description="Disordered" evidence="2">
    <location>
        <begin position="562"/>
        <end position="596"/>
    </location>
</feature>
<feature type="compositionally biased region" description="Basic and acidic residues" evidence="2">
    <location>
        <begin position="221"/>
        <end position="232"/>
    </location>
</feature>
<dbReference type="AlphaFoldDB" id="A0A067TMI0"/>
<dbReference type="OrthoDB" id="2143914at2759"/>
<feature type="compositionally biased region" description="Polar residues" evidence="2">
    <location>
        <begin position="409"/>
        <end position="422"/>
    </location>
</feature>
<dbReference type="Proteomes" id="UP000027222">
    <property type="component" value="Unassembled WGS sequence"/>
</dbReference>
<name>A0A067TMI0_GALM3</name>
<reference evidence="4" key="1">
    <citation type="journal article" date="2014" name="Proc. Natl. Acad. Sci. U.S.A.">
        <title>Extensive sampling of basidiomycete genomes demonstrates inadequacy of the white-rot/brown-rot paradigm for wood decay fungi.</title>
        <authorList>
            <person name="Riley R."/>
            <person name="Salamov A.A."/>
            <person name="Brown D.W."/>
            <person name="Nagy L.G."/>
            <person name="Floudas D."/>
            <person name="Held B.W."/>
            <person name="Levasseur A."/>
            <person name="Lombard V."/>
            <person name="Morin E."/>
            <person name="Otillar R."/>
            <person name="Lindquist E.A."/>
            <person name="Sun H."/>
            <person name="LaButti K.M."/>
            <person name="Schmutz J."/>
            <person name="Jabbour D."/>
            <person name="Luo H."/>
            <person name="Baker S.E."/>
            <person name="Pisabarro A.G."/>
            <person name="Walton J.D."/>
            <person name="Blanchette R.A."/>
            <person name="Henrissat B."/>
            <person name="Martin F."/>
            <person name="Cullen D."/>
            <person name="Hibbett D.S."/>
            <person name="Grigoriev I.V."/>
        </authorList>
    </citation>
    <scope>NUCLEOTIDE SEQUENCE [LARGE SCALE GENOMIC DNA]</scope>
    <source>
        <strain evidence="4">CBS 339.88</strain>
    </source>
</reference>
<dbReference type="HOGENOM" id="CLU_441476_0_0_1"/>
<organism evidence="3 4">
    <name type="scientific">Galerina marginata (strain CBS 339.88)</name>
    <dbReference type="NCBI Taxonomy" id="685588"/>
    <lineage>
        <taxon>Eukaryota</taxon>
        <taxon>Fungi</taxon>
        <taxon>Dikarya</taxon>
        <taxon>Basidiomycota</taxon>
        <taxon>Agaricomycotina</taxon>
        <taxon>Agaricomycetes</taxon>
        <taxon>Agaricomycetidae</taxon>
        <taxon>Agaricales</taxon>
        <taxon>Agaricineae</taxon>
        <taxon>Strophariaceae</taxon>
        <taxon>Galerina</taxon>
    </lineage>
</organism>
<feature type="compositionally biased region" description="Low complexity" evidence="2">
    <location>
        <begin position="269"/>
        <end position="282"/>
    </location>
</feature>
<feature type="region of interest" description="Disordered" evidence="2">
    <location>
        <begin position="212"/>
        <end position="309"/>
    </location>
</feature>
<keyword evidence="1" id="KW-0175">Coiled coil</keyword>
<proteinExistence type="predicted"/>
<feature type="coiled-coil region" evidence="1">
    <location>
        <begin position="136"/>
        <end position="204"/>
    </location>
</feature>
<evidence type="ECO:0000313" key="3">
    <source>
        <dbReference type="EMBL" id="KDR84420.1"/>
    </source>
</evidence>
<feature type="compositionally biased region" description="Basic residues" evidence="2">
    <location>
        <begin position="288"/>
        <end position="303"/>
    </location>
</feature>
<feature type="region of interest" description="Disordered" evidence="2">
    <location>
        <begin position="357"/>
        <end position="422"/>
    </location>
</feature>
<sequence>MSSTDNPPSLALSDIMHHMSPSPAPFEEQGSMGNITEAASIGGGPLGRDASPEIYNAVDVTPMRQRLEELGFLVARPRNGEQGLVDLTSNNNTSSREKELLDMVIRLTEALPVDPAQLERQAGTIANLTTQRDFIALQAEEERARWRSERESWERSAEALLSQRNRQGKSEDSDRLRATFESENRVLREKLQDAHRRLSSLESELMRLKPMLLMQPYSTSRPDKGKGREVDTRSQLGQIPEETETKDVQGKSQYYAHNYQAPPKITVNSPATASTSKAGSTTQPSQHQSRRSKDRGSKSKRQVHPLSSDAYTEHMLLAAKRIGRKRAATVAGIIQHAEREKAALAQEQEQLRLQKEQDKLEQDRQERVANGSFGAYYRTPADGSTSSPQRGAPRSGPSAPRTPKRTGIHYSNLSAGPSTSTNPIPINLDSPLVYVNVNPAASQTGSPWAGSGVMGTPGQIRSALNRETGRGSQKAGTSNPPTPLASLLDAALMMDDEGRGGIKPRGKTNGKGRALEEPESPMPKRRKISSAGKQAASGSNMGNSLNRVKSALDVLADQAAAAVVEPDQSDKRASESGISNAAKGKGKNANQPKAGTATCLRLGREKIFRRRFRFVACEG</sequence>
<accession>A0A067TMI0</accession>
<dbReference type="EMBL" id="KL142368">
    <property type="protein sequence ID" value="KDR84420.1"/>
    <property type="molecule type" value="Genomic_DNA"/>
</dbReference>
<evidence type="ECO:0000256" key="1">
    <source>
        <dbReference type="SAM" id="Coils"/>
    </source>
</evidence>
<keyword evidence="4" id="KW-1185">Reference proteome</keyword>
<feature type="compositionally biased region" description="Basic and acidic residues" evidence="2">
    <location>
        <begin position="357"/>
        <end position="367"/>
    </location>
</feature>